<dbReference type="EMBL" id="CACVAR010000229">
    <property type="protein sequence ID" value="CAA6813688.1"/>
    <property type="molecule type" value="Genomic_DNA"/>
</dbReference>
<evidence type="ECO:0000313" key="4">
    <source>
        <dbReference type="EMBL" id="CAA6813688.1"/>
    </source>
</evidence>
<feature type="chain" id="PRO_5038313729" evidence="1">
    <location>
        <begin position="25"/>
        <end position="495"/>
    </location>
</feature>
<feature type="signal peptide" evidence="1">
    <location>
        <begin position="1"/>
        <end position="24"/>
    </location>
</feature>
<evidence type="ECO:0000313" key="3">
    <source>
        <dbReference type="EMBL" id="CAA6813676.1"/>
    </source>
</evidence>
<proteinExistence type="predicted"/>
<dbReference type="GO" id="GO:0003964">
    <property type="term" value="F:RNA-directed DNA polymerase activity"/>
    <property type="evidence" value="ECO:0007669"/>
    <property type="project" value="UniProtKB-KW"/>
</dbReference>
<keyword evidence="3" id="KW-0548">Nucleotidyltransferase</keyword>
<dbReference type="InterPro" id="IPR036365">
    <property type="entry name" value="PGBD-like_sf"/>
</dbReference>
<dbReference type="InterPro" id="IPR002477">
    <property type="entry name" value="Peptidoglycan-bd-like"/>
</dbReference>
<dbReference type="Gene3D" id="1.10.101.10">
    <property type="entry name" value="PGBD-like superfamily/PGBD"/>
    <property type="match status" value="1"/>
</dbReference>
<dbReference type="Pfam" id="PF01471">
    <property type="entry name" value="PG_binding_1"/>
    <property type="match status" value="1"/>
</dbReference>
<dbReference type="InterPro" id="IPR036366">
    <property type="entry name" value="PGBDSf"/>
</dbReference>
<keyword evidence="3" id="KW-0808">Transferase</keyword>
<protein>
    <submittedName>
        <fullName evidence="3">Retron-type RNA-directed DNA polymerase (EC)</fullName>
        <ecNumber evidence="3">2.7.7.49</ecNumber>
    </submittedName>
</protein>
<evidence type="ECO:0000256" key="1">
    <source>
        <dbReference type="SAM" id="SignalP"/>
    </source>
</evidence>
<keyword evidence="1" id="KW-0732">Signal</keyword>
<gene>
    <name evidence="3" type="ORF">HELGO_WM17184</name>
    <name evidence="4" type="ORF">HELGO_WM17185</name>
</gene>
<dbReference type="AlphaFoldDB" id="A0A6S6TBE1"/>
<organism evidence="3">
    <name type="scientific">uncultured Sulfurovum sp</name>
    <dbReference type="NCBI Taxonomy" id="269237"/>
    <lineage>
        <taxon>Bacteria</taxon>
        <taxon>Pseudomonadati</taxon>
        <taxon>Campylobacterota</taxon>
        <taxon>Epsilonproteobacteria</taxon>
        <taxon>Campylobacterales</taxon>
        <taxon>Sulfurovaceae</taxon>
        <taxon>Sulfurovum</taxon>
        <taxon>environmental samples</taxon>
    </lineage>
</organism>
<dbReference type="SUPFAM" id="SSF47090">
    <property type="entry name" value="PGBD-like"/>
    <property type="match status" value="1"/>
</dbReference>
<keyword evidence="3" id="KW-0695">RNA-directed DNA polymerase</keyword>
<evidence type="ECO:0000259" key="2">
    <source>
        <dbReference type="Pfam" id="PF01471"/>
    </source>
</evidence>
<feature type="domain" description="Peptidoglycan binding-like" evidence="2">
    <location>
        <begin position="440"/>
        <end position="481"/>
    </location>
</feature>
<accession>A0A6S6TBE1</accession>
<dbReference type="EC" id="2.7.7.49" evidence="3"/>
<dbReference type="EMBL" id="CACVAR010000229">
    <property type="protein sequence ID" value="CAA6813676.1"/>
    <property type="molecule type" value="Genomic_DNA"/>
</dbReference>
<reference evidence="3" key="1">
    <citation type="submission" date="2020-01" db="EMBL/GenBank/DDBJ databases">
        <authorList>
            <person name="Meier V. D."/>
            <person name="Meier V D."/>
        </authorList>
    </citation>
    <scope>NUCLEOTIDE SEQUENCE</scope>
    <source>
        <strain evidence="3">HLG_WM_MAG_03</strain>
    </source>
</reference>
<sequence length="495" mass="52366">MTIKETLKLSLIAVAVVTSAQAAAIDGDDLPPAKPGQCFTKAFFPAKYATSTERVLASQASEKVQVIPAKYGWGTEKIKVTDGTQRTVTVPATYKTVYERVMAKPSTKTWRTALRTNAPEASHTLMNAAQSAGMNTGAAQPGTCFYECYAPAKYQKITEKVLASEASARVVAVPAKYKTITKRILVSEGTEKLVKSPAQYKNVKERVMVSPARTEWKKTKCGDRGCNQSEVVCLVQIPAVYKTVTKKVVAKPVATRKVTTPPVYKTVNIQQLVTPASSRSIPIPATYKTVSKTQKVANGQYGWTNSASNCANALSTGMAASGGAATANATGGGNASGTATAGSRLSASAKATGNKVCLTAAPAQYNKVSKKVVATPAKTKVITTPAKYATVKVKKLIAPASEKRMAIPATYKTVTKKRMVADGYAKWVPIVCKTSMDSQMISNVQQALRAAGYYKGPIDGIWGSASKSATRAYQKAKGLPVAGLSVATMQSLGLY</sequence>
<name>A0A6S6TBE1_9BACT</name>